<evidence type="ECO:0000256" key="9">
    <source>
        <dbReference type="SAM" id="Phobius"/>
    </source>
</evidence>
<keyword evidence="2" id="KW-1003">Cell membrane</keyword>
<evidence type="ECO:0000259" key="10">
    <source>
        <dbReference type="Pfam" id="PF09976"/>
    </source>
</evidence>
<dbReference type="InterPro" id="IPR011990">
    <property type="entry name" value="TPR-like_helical_dom_sf"/>
</dbReference>
<dbReference type="SUPFAM" id="SSF48452">
    <property type="entry name" value="TPR-like"/>
    <property type="match status" value="1"/>
</dbReference>
<keyword evidence="6" id="KW-0143">Chaperone</keyword>
<keyword evidence="3 9" id="KW-0812">Transmembrane</keyword>
<reference evidence="11 12" key="1">
    <citation type="submission" date="2016-10" db="EMBL/GenBank/DDBJ databases">
        <authorList>
            <person name="de Groot N.N."/>
        </authorList>
    </citation>
    <scope>NUCLEOTIDE SEQUENCE [LARGE SCALE GENOMIC DNA]</scope>
    <source>
        <strain evidence="11 12">Nm24</strain>
    </source>
</reference>
<organism evidence="11 12">
    <name type="scientific">Nitrosomonas eutropha</name>
    <dbReference type="NCBI Taxonomy" id="916"/>
    <lineage>
        <taxon>Bacteria</taxon>
        <taxon>Pseudomonadati</taxon>
        <taxon>Pseudomonadota</taxon>
        <taxon>Betaproteobacteria</taxon>
        <taxon>Nitrosomonadales</taxon>
        <taxon>Nitrosomonadaceae</taxon>
        <taxon>Nitrosomonas</taxon>
    </lineage>
</organism>
<evidence type="ECO:0000256" key="6">
    <source>
        <dbReference type="ARBA" id="ARBA00023186"/>
    </source>
</evidence>
<comment type="similarity">
    <text evidence="7">Belongs to the YfgM family.</text>
</comment>
<dbReference type="PANTHER" id="PTHR38035">
    <property type="entry name" value="UPF0070 PROTEIN YFGM"/>
    <property type="match status" value="1"/>
</dbReference>
<keyword evidence="5 9" id="KW-0472">Membrane</keyword>
<comment type="subcellular location">
    <subcellularLocation>
        <location evidence="1">Cell membrane</location>
        <topology evidence="1">Single-pass type II membrane protein</topology>
    </subcellularLocation>
</comment>
<dbReference type="InterPro" id="IPR018704">
    <property type="entry name" value="SecYEG/CpoB_TPR"/>
</dbReference>
<evidence type="ECO:0000256" key="3">
    <source>
        <dbReference type="ARBA" id="ARBA00022692"/>
    </source>
</evidence>
<protein>
    <recommendedName>
        <fullName evidence="8">Ancillary SecYEG translocon subunit</fullName>
    </recommendedName>
</protein>
<keyword evidence="4 9" id="KW-1133">Transmembrane helix</keyword>
<evidence type="ECO:0000256" key="4">
    <source>
        <dbReference type="ARBA" id="ARBA00022989"/>
    </source>
</evidence>
<dbReference type="AlphaFoldDB" id="A0A1I7H941"/>
<evidence type="ECO:0000313" key="12">
    <source>
        <dbReference type="Proteomes" id="UP000183926"/>
    </source>
</evidence>
<dbReference type="Gene3D" id="1.25.40.10">
    <property type="entry name" value="Tetratricopeptide repeat domain"/>
    <property type="match status" value="1"/>
</dbReference>
<dbReference type="RefSeq" id="WP_074928064.1">
    <property type="nucleotide sequence ID" value="NZ_FPBL01000004.1"/>
</dbReference>
<gene>
    <name evidence="11" type="ORF">SAMN05216339_104150</name>
</gene>
<evidence type="ECO:0000256" key="5">
    <source>
        <dbReference type="ARBA" id="ARBA00023136"/>
    </source>
</evidence>
<evidence type="ECO:0000256" key="1">
    <source>
        <dbReference type="ARBA" id="ARBA00004401"/>
    </source>
</evidence>
<dbReference type="PANTHER" id="PTHR38035:SF1">
    <property type="entry name" value="ANCILLARY SECYEG TRANSLOCON SUBUNIT"/>
    <property type="match status" value="1"/>
</dbReference>
<dbReference type="Pfam" id="PF09976">
    <property type="entry name" value="TPR_21"/>
    <property type="match status" value="1"/>
</dbReference>
<dbReference type="GO" id="GO:0044877">
    <property type="term" value="F:protein-containing complex binding"/>
    <property type="evidence" value="ECO:0007669"/>
    <property type="project" value="InterPro"/>
</dbReference>
<dbReference type="OrthoDB" id="8521102at2"/>
<dbReference type="EMBL" id="FPBL01000004">
    <property type="protein sequence ID" value="SFU57046.1"/>
    <property type="molecule type" value="Genomic_DNA"/>
</dbReference>
<evidence type="ECO:0000256" key="2">
    <source>
        <dbReference type="ARBA" id="ARBA00022475"/>
    </source>
</evidence>
<proteinExistence type="inferred from homology"/>
<dbReference type="InterPro" id="IPR026039">
    <property type="entry name" value="YfgM"/>
</dbReference>
<dbReference type="PIRSF" id="PIRSF006170">
    <property type="entry name" value="YfgM"/>
    <property type="match status" value="1"/>
</dbReference>
<sequence length="213" mass="23434">MSAYDFEEQEKIDRLKAWWSANGATLLLTIVVFAAAVVGTRLWNHYKGEQAQQAADLYTVLQQQVEKGSELVKITDAAQLLTQGFPESGYASRAALIAAHSAVQAGNNQSARDMLQWVLDHTEEPEVKDLARIRLANVLVDEGKYDQVLSLLNAQHGASFTGLYADLRGDALAASGKTDEARAAYQKALDSLDTQGAYRNVVQMKLDVLREHQ</sequence>
<evidence type="ECO:0000256" key="7">
    <source>
        <dbReference type="ARBA" id="ARBA00024197"/>
    </source>
</evidence>
<dbReference type="Proteomes" id="UP000183926">
    <property type="component" value="Unassembled WGS sequence"/>
</dbReference>
<feature type="domain" description="Ancillary SecYEG translocon subunit/Cell division coordinator CpoB TPR" evidence="10">
    <location>
        <begin position="16"/>
        <end position="209"/>
    </location>
</feature>
<feature type="transmembrane region" description="Helical" evidence="9">
    <location>
        <begin position="17"/>
        <end position="38"/>
    </location>
</feature>
<accession>A0A1I7H941</accession>
<dbReference type="GO" id="GO:0005886">
    <property type="term" value="C:plasma membrane"/>
    <property type="evidence" value="ECO:0007669"/>
    <property type="project" value="UniProtKB-SubCell"/>
</dbReference>
<evidence type="ECO:0000256" key="8">
    <source>
        <dbReference type="ARBA" id="ARBA00024235"/>
    </source>
</evidence>
<name>A0A1I7H941_9PROT</name>
<evidence type="ECO:0000313" key="11">
    <source>
        <dbReference type="EMBL" id="SFU57046.1"/>
    </source>
</evidence>